<protein>
    <submittedName>
        <fullName evidence="2">Uncharacterized protein</fullName>
    </submittedName>
</protein>
<reference evidence="2 3" key="1">
    <citation type="submission" date="2024-03" db="EMBL/GenBank/DDBJ databases">
        <title>Complete Genome Sequence of a Pseudomonas fluorescens Bacteriophage UNO-G1W1 isolated from freshwater ice in Nebraska.</title>
        <authorList>
            <person name="Neville A.J."/>
            <person name="Schulze T.T."/>
            <person name="Davis P.H."/>
        </authorList>
    </citation>
    <scope>NUCLEOTIDE SEQUENCE [LARGE SCALE GENOMIC DNA]</scope>
</reference>
<accession>A0AAX4MVM7</accession>
<dbReference type="Proteomes" id="UP001447006">
    <property type="component" value="Segment"/>
</dbReference>
<gene>
    <name evidence="2" type="ORF">ISREJYDI_CDS0184</name>
</gene>
<evidence type="ECO:0000313" key="3">
    <source>
        <dbReference type="Proteomes" id="UP001447006"/>
    </source>
</evidence>
<dbReference type="EMBL" id="PP551948">
    <property type="protein sequence ID" value="WYN05144.1"/>
    <property type="molecule type" value="Genomic_DNA"/>
</dbReference>
<evidence type="ECO:0000313" key="2">
    <source>
        <dbReference type="EMBL" id="WYN05144.1"/>
    </source>
</evidence>
<sequence length="82" mass="9837">MSWEMERSMLSPKEERQFWLSLLARYPFGMAVNCRGMPSLERTPMLRKLIEEGKIIRVRENRQWGKNNRQSSGKRTILRLPE</sequence>
<keyword evidence="3" id="KW-1185">Reference proteome</keyword>
<feature type="compositionally biased region" description="Polar residues" evidence="1">
    <location>
        <begin position="64"/>
        <end position="74"/>
    </location>
</feature>
<evidence type="ECO:0000256" key="1">
    <source>
        <dbReference type="SAM" id="MobiDB-lite"/>
    </source>
</evidence>
<proteinExistence type="predicted"/>
<organism evidence="2 3">
    <name type="scientific">Pseudomonas phage UNO-G1W1</name>
    <dbReference type="NCBI Taxonomy" id="3136609"/>
    <lineage>
        <taxon>Viruses</taxon>
        <taxon>Duplodnaviria</taxon>
        <taxon>Heunggongvirae</taxon>
        <taxon>Uroviricota</taxon>
        <taxon>Caudoviricetes</taxon>
        <taxon>Vandenendeviridae</taxon>
        <taxon>Gorskivirinae</taxon>
        <taxon>Omahavirus</taxon>
        <taxon>Omahavirus UNOG1W1</taxon>
    </lineage>
</organism>
<name>A0AAX4MVM7_9CAUD</name>
<feature type="region of interest" description="Disordered" evidence="1">
    <location>
        <begin position="63"/>
        <end position="82"/>
    </location>
</feature>